<protein>
    <submittedName>
        <fullName evidence="2">PepSY-associated TM helix domain-containing protein</fullName>
    </submittedName>
</protein>
<dbReference type="InterPro" id="IPR005625">
    <property type="entry name" value="PepSY-ass_TM"/>
</dbReference>
<name>A0ABT3QE77_9PROT</name>
<feature type="transmembrane region" description="Helical" evidence="1">
    <location>
        <begin position="261"/>
        <end position="286"/>
    </location>
</feature>
<reference evidence="2 3" key="1">
    <citation type="submission" date="2022-11" db="EMBL/GenBank/DDBJ databases">
        <title>Genome sequencing of Acetobacter type strain.</title>
        <authorList>
            <person name="Heo J."/>
            <person name="Lee D."/>
            <person name="Han B.-H."/>
            <person name="Hong S.-B."/>
            <person name="Kwon S.-W."/>
        </authorList>
    </citation>
    <scope>NUCLEOTIDE SEQUENCE [LARGE SCALE GENOMIC DNA]</scope>
    <source>
        <strain evidence="2 3">KACC 21253</strain>
    </source>
</reference>
<dbReference type="PANTHER" id="PTHR34219:SF4">
    <property type="entry name" value="PEPSY DOMAIN-CONTAINING PROTEIN"/>
    <property type="match status" value="1"/>
</dbReference>
<proteinExistence type="predicted"/>
<keyword evidence="3" id="KW-1185">Reference proteome</keyword>
<comment type="caution">
    <text evidence="2">The sequence shown here is derived from an EMBL/GenBank/DDBJ whole genome shotgun (WGS) entry which is preliminary data.</text>
</comment>
<accession>A0ABT3QE77</accession>
<dbReference type="Proteomes" id="UP001301152">
    <property type="component" value="Unassembled WGS sequence"/>
</dbReference>
<feature type="transmembrane region" description="Helical" evidence="1">
    <location>
        <begin position="88"/>
        <end position="109"/>
    </location>
</feature>
<dbReference type="RefSeq" id="WP_173559200.1">
    <property type="nucleotide sequence ID" value="NZ_JAPIUZ010000002.1"/>
</dbReference>
<feature type="transmembrane region" description="Helical" evidence="1">
    <location>
        <begin position="446"/>
        <end position="468"/>
    </location>
</feature>
<gene>
    <name evidence="2" type="ORF">OQ497_06400</name>
</gene>
<sequence length="558" mass="60833">MVKHPLSSGARLKAVLRSFGILLTGYALAALGGAVLAWALPLHRADRALIGTMSSLVLWPVAVMAGFFCYGPAGHVPFRKAMAWLHNWAGIVTGWIIYIIVLSGTLSVFRPEIGIWMRPELQGRIATPAQALQTAVNWLSAHAATSSAWYLTLFPGPDGLRAPFVWAVWQAPDGTFMQRALDPLTGAPDVIRDTLGGDFFYRFHFELQLPYPWGRLLAAIAALALVLTLLSGVIIHRRIFIDFFTFRPAKGRRSWLDAHNVGGVAALPFHLVIALSGAVTLATLLFPWSVQTVYHNDINSFAGELQPGSAPLPLTGMPARLTAIAPLMQKLRQNNPDFTPAQIYIYNPMDSASLIVFSGDDQGSIGNNSHVLRIEGKNGEVLSDTHEHRSVISLFSVLYGLHVAHFADTFTRWLYFLSGLLLAVVIASGLCLWVSHPKRQGGMYTIIARLNPAIITGGPVALSSYFIINRLLPVSWASRAEYEVQSMFILWAVLVFICACLPARLSWRLLCGLMSIILLTIAILSMTVPGAIGTSFILVSLTLAAAFIAAILHKGRTP</sequence>
<dbReference type="PANTHER" id="PTHR34219">
    <property type="entry name" value="IRON-REGULATED INNER MEMBRANE PROTEIN-RELATED"/>
    <property type="match status" value="1"/>
</dbReference>
<evidence type="ECO:0000313" key="3">
    <source>
        <dbReference type="Proteomes" id="UP001301152"/>
    </source>
</evidence>
<evidence type="ECO:0000256" key="1">
    <source>
        <dbReference type="SAM" id="Phobius"/>
    </source>
</evidence>
<feature type="transmembrane region" description="Helical" evidence="1">
    <location>
        <begin position="534"/>
        <end position="552"/>
    </location>
</feature>
<feature type="transmembrane region" description="Helical" evidence="1">
    <location>
        <begin position="413"/>
        <end position="434"/>
    </location>
</feature>
<keyword evidence="1" id="KW-0812">Transmembrane</keyword>
<keyword evidence="1" id="KW-1133">Transmembrane helix</keyword>
<dbReference type="EMBL" id="JAPIUZ010000002">
    <property type="protein sequence ID" value="MCX2563589.1"/>
    <property type="molecule type" value="Genomic_DNA"/>
</dbReference>
<evidence type="ECO:0000313" key="2">
    <source>
        <dbReference type="EMBL" id="MCX2563589.1"/>
    </source>
</evidence>
<keyword evidence="1" id="KW-0472">Membrane</keyword>
<feature type="transmembrane region" description="Helical" evidence="1">
    <location>
        <begin position="216"/>
        <end position="241"/>
    </location>
</feature>
<feature type="transmembrane region" description="Helical" evidence="1">
    <location>
        <begin position="391"/>
        <end position="407"/>
    </location>
</feature>
<dbReference type="Pfam" id="PF03929">
    <property type="entry name" value="PepSY_TM"/>
    <property type="match status" value="1"/>
</dbReference>
<organism evidence="2 3">
    <name type="scientific">Acetobacter thailandicus</name>
    <dbReference type="NCBI Taxonomy" id="1502842"/>
    <lineage>
        <taxon>Bacteria</taxon>
        <taxon>Pseudomonadati</taxon>
        <taxon>Pseudomonadota</taxon>
        <taxon>Alphaproteobacteria</taxon>
        <taxon>Acetobacterales</taxon>
        <taxon>Acetobacteraceae</taxon>
        <taxon>Acetobacter</taxon>
    </lineage>
</organism>
<feature type="transmembrane region" description="Helical" evidence="1">
    <location>
        <begin position="20"/>
        <end position="41"/>
    </location>
</feature>
<feature type="transmembrane region" description="Helical" evidence="1">
    <location>
        <begin position="510"/>
        <end position="528"/>
    </location>
</feature>
<feature type="transmembrane region" description="Helical" evidence="1">
    <location>
        <begin position="48"/>
        <end position="68"/>
    </location>
</feature>
<feature type="transmembrane region" description="Helical" evidence="1">
    <location>
        <begin position="488"/>
        <end position="505"/>
    </location>
</feature>